<protein>
    <recommendedName>
        <fullName evidence="5">Cytochrome C oxidase assembly protein</fullName>
    </recommendedName>
</protein>
<evidence type="ECO:0000256" key="2">
    <source>
        <dbReference type="SAM" id="Phobius"/>
    </source>
</evidence>
<accession>A0ABT0BRQ8</accession>
<gene>
    <name evidence="3" type="ORF">MTR66_12990</name>
</gene>
<dbReference type="EMBL" id="JALHLG010000018">
    <property type="protein sequence ID" value="MCJ2187729.1"/>
    <property type="molecule type" value="Genomic_DNA"/>
</dbReference>
<feature type="transmembrane region" description="Helical" evidence="2">
    <location>
        <begin position="29"/>
        <end position="47"/>
    </location>
</feature>
<evidence type="ECO:0000313" key="3">
    <source>
        <dbReference type="EMBL" id="MCJ2187729.1"/>
    </source>
</evidence>
<proteinExistence type="predicted"/>
<evidence type="ECO:0000256" key="1">
    <source>
        <dbReference type="SAM" id="MobiDB-lite"/>
    </source>
</evidence>
<sequence>MNNRNQRRSPGHGQDQQTIEQIRKSRNRVLALGLAAFVILVFFISIAKMS</sequence>
<dbReference type="RefSeq" id="WP_243921701.1">
    <property type="nucleotide sequence ID" value="NZ_JALHLG010000018.1"/>
</dbReference>
<organism evidence="3 4">
    <name type="scientific">Novosphingobium beihaiensis</name>
    <dbReference type="NCBI Taxonomy" id="2930389"/>
    <lineage>
        <taxon>Bacteria</taxon>
        <taxon>Pseudomonadati</taxon>
        <taxon>Pseudomonadota</taxon>
        <taxon>Alphaproteobacteria</taxon>
        <taxon>Sphingomonadales</taxon>
        <taxon>Sphingomonadaceae</taxon>
        <taxon>Novosphingobium</taxon>
    </lineage>
</organism>
<evidence type="ECO:0000313" key="4">
    <source>
        <dbReference type="Proteomes" id="UP001202281"/>
    </source>
</evidence>
<reference evidence="3 4" key="1">
    <citation type="submission" date="2022-04" db="EMBL/GenBank/DDBJ databases">
        <title>Identification of a novel bacterium isolated from mangrove sediments.</title>
        <authorList>
            <person name="Pan X."/>
        </authorList>
    </citation>
    <scope>NUCLEOTIDE SEQUENCE [LARGE SCALE GENOMIC DNA]</scope>
    <source>
        <strain evidence="3 4">B2638</strain>
    </source>
</reference>
<evidence type="ECO:0008006" key="5">
    <source>
        <dbReference type="Google" id="ProtNLM"/>
    </source>
</evidence>
<feature type="compositionally biased region" description="Basic residues" evidence="1">
    <location>
        <begin position="1"/>
        <end position="10"/>
    </location>
</feature>
<keyword evidence="2" id="KW-0472">Membrane</keyword>
<dbReference type="Proteomes" id="UP001202281">
    <property type="component" value="Unassembled WGS sequence"/>
</dbReference>
<keyword evidence="2" id="KW-1133">Transmembrane helix</keyword>
<name>A0ABT0BRQ8_9SPHN</name>
<feature type="region of interest" description="Disordered" evidence="1">
    <location>
        <begin position="1"/>
        <end position="20"/>
    </location>
</feature>
<keyword evidence="4" id="KW-1185">Reference proteome</keyword>
<comment type="caution">
    <text evidence="3">The sequence shown here is derived from an EMBL/GenBank/DDBJ whole genome shotgun (WGS) entry which is preliminary data.</text>
</comment>
<keyword evidence="2" id="KW-0812">Transmembrane</keyword>